<feature type="transmembrane region" description="Helical" evidence="2">
    <location>
        <begin position="498"/>
        <end position="518"/>
    </location>
</feature>
<feature type="compositionally biased region" description="Low complexity" evidence="1">
    <location>
        <begin position="282"/>
        <end position="296"/>
    </location>
</feature>
<evidence type="ECO:0000256" key="2">
    <source>
        <dbReference type="SAM" id="Phobius"/>
    </source>
</evidence>
<name>A0A095XZI0_9GAMM</name>
<reference evidence="4 5" key="1">
    <citation type="journal article" date="2014" name="Genome Announc.">
        <title>Genome Sequence of Gammaproteobacterial Pseudohaliea rubra Type Strain DSM 19751, Isolated from Coastal Seawater of the Mediterranean Sea.</title>
        <authorList>
            <person name="Spring S."/>
            <person name="Fiebig A."/>
            <person name="Riedel T."/>
            <person name="Goker M."/>
            <person name="Klenk H.P."/>
        </authorList>
    </citation>
    <scope>NUCLEOTIDE SEQUENCE [LARGE SCALE GENOMIC DNA]</scope>
    <source>
        <strain evidence="4 5">DSM 19751</strain>
    </source>
</reference>
<dbReference type="eggNOG" id="COG2885">
    <property type="taxonomic scope" value="Bacteria"/>
</dbReference>
<comment type="caution">
    <text evidence="4">The sequence shown here is derived from an EMBL/GenBank/DDBJ whole genome shotgun (WGS) entry which is preliminary data.</text>
</comment>
<dbReference type="STRING" id="1265313.HRUBRA_00210"/>
<keyword evidence="5" id="KW-1185">Reference proteome</keyword>
<accession>A0A095XZI0</accession>
<evidence type="ECO:0000256" key="1">
    <source>
        <dbReference type="SAM" id="MobiDB-lite"/>
    </source>
</evidence>
<dbReference type="HOGENOM" id="CLU_517561_0_0_6"/>
<evidence type="ECO:0000313" key="4">
    <source>
        <dbReference type="EMBL" id="KGE05166.1"/>
    </source>
</evidence>
<feature type="signal peptide" evidence="3">
    <location>
        <begin position="1"/>
        <end position="29"/>
    </location>
</feature>
<keyword evidence="2" id="KW-0812">Transmembrane</keyword>
<dbReference type="AlphaFoldDB" id="A0A095XZI0"/>
<dbReference type="Gene3D" id="2.60.40.10">
    <property type="entry name" value="Immunoglobulins"/>
    <property type="match status" value="3"/>
</dbReference>
<dbReference type="GO" id="GO:0031410">
    <property type="term" value="C:cytoplasmic vesicle"/>
    <property type="evidence" value="ECO:0007669"/>
    <property type="project" value="TreeGrafter"/>
</dbReference>
<proteinExistence type="predicted"/>
<dbReference type="InterPro" id="IPR013783">
    <property type="entry name" value="Ig-like_fold"/>
</dbReference>
<feature type="region of interest" description="Disordered" evidence="1">
    <location>
        <begin position="281"/>
        <end position="300"/>
    </location>
</feature>
<protein>
    <submittedName>
        <fullName evidence="4">PA domain protein</fullName>
    </submittedName>
</protein>
<evidence type="ECO:0000313" key="5">
    <source>
        <dbReference type="Proteomes" id="UP000029640"/>
    </source>
</evidence>
<dbReference type="EMBL" id="AUVB01000010">
    <property type="protein sequence ID" value="KGE05166.1"/>
    <property type="molecule type" value="Genomic_DNA"/>
</dbReference>
<feature type="chain" id="PRO_5001913109" evidence="3">
    <location>
        <begin position="30"/>
        <end position="526"/>
    </location>
</feature>
<dbReference type="PANTHER" id="PTHR46182">
    <property type="entry name" value="FI19480P1"/>
    <property type="match status" value="1"/>
</dbReference>
<dbReference type="Pfam" id="PF22352">
    <property type="entry name" value="K319L-like_PKD"/>
    <property type="match status" value="3"/>
</dbReference>
<dbReference type="eggNOG" id="COG3291">
    <property type="taxonomic scope" value="Bacteria"/>
</dbReference>
<dbReference type="InterPro" id="IPR029865">
    <property type="entry name" value="KIAA0319-like"/>
</dbReference>
<dbReference type="PANTHER" id="PTHR46182:SF2">
    <property type="entry name" value="FI19480P1"/>
    <property type="match status" value="1"/>
</dbReference>
<gene>
    <name evidence="4" type="ORF">HRUBRA_00210</name>
</gene>
<dbReference type="GO" id="GO:0016020">
    <property type="term" value="C:membrane"/>
    <property type="evidence" value="ECO:0007669"/>
    <property type="project" value="TreeGrafter"/>
</dbReference>
<sequence>MRLTFNACGPCLWTALFSPLFATAQPATAQTTYSGITFADGEASFADVVVSYTRGDFPSGTSLCQTPENALGPPDRSSVSCGGYVSLGQGGVLTLEFEGTAVLVAGGTTTPDLHIFEIGSAVEAFRVEISQDGSAWITIGEVSGQPSSVDIDASPDVNTGDTFAFVRLTDMSGTNNGADIDAVGVNPDFPAPTSDAGADQAVASRQSVVLDGTGSSSGVNGLLITYAWTQLSGSSVSLTDPTSATPAFVAPLVTVGSADEALVFELVVTDELGQASNADTITVSVSPPDDTPPTADAGRDQAVVSEATVTLDGSGSRDPDPGDSISYQWRQLSGPVVSLSDVTAAAPSFTAPERLVTDEPITLVFELVVTDSQGESSVPDQVTITVSPPGDTPPTADAGPDQAVVSEATVTLDGSGSRDPDPGDSISYQWRQLSGPVVSLGDVTSAAPGFTAPELLVTDDPRTLVFELVVTDLPGLQSAPDRVLVTVSPPRLVPPHPVAVWPPGALFVLLAALAALAYRSQALMIR</sequence>
<keyword evidence="2" id="KW-0472">Membrane</keyword>
<evidence type="ECO:0000256" key="3">
    <source>
        <dbReference type="SAM" id="SignalP"/>
    </source>
</evidence>
<dbReference type="PATRIC" id="fig|1265313.6.peg.210"/>
<keyword evidence="2" id="KW-1133">Transmembrane helix</keyword>
<dbReference type="Proteomes" id="UP000029640">
    <property type="component" value="Unassembled WGS sequence"/>
</dbReference>
<keyword evidence="3" id="KW-0732">Signal</keyword>
<organism evidence="4 5">
    <name type="scientific">Pseudohaliea rubra DSM 19751</name>
    <dbReference type="NCBI Taxonomy" id="1265313"/>
    <lineage>
        <taxon>Bacteria</taxon>
        <taxon>Pseudomonadati</taxon>
        <taxon>Pseudomonadota</taxon>
        <taxon>Gammaproteobacteria</taxon>
        <taxon>Cellvibrionales</taxon>
        <taxon>Halieaceae</taxon>
        <taxon>Pseudohaliea</taxon>
    </lineage>
</organism>